<dbReference type="RefSeq" id="WP_242284307.1">
    <property type="nucleotide sequence ID" value="NZ_JAKKSL010000001.1"/>
</dbReference>
<protein>
    <submittedName>
        <fullName evidence="3">NAD(P)H-dependent oxidoreductase</fullName>
    </submittedName>
</protein>
<reference evidence="3" key="1">
    <citation type="submission" date="2022-01" db="EMBL/GenBank/DDBJ databases">
        <title>Colwellia maritima, isolated from seawater.</title>
        <authorList>
            <person name="Kristyanto S."/>
            <person name="Jung J."/>
            <person name="Jeon C.O."/>
        </authorList>
    </citation>
    <scope>NUCLEOTIDE SEQUENCE</scope>
    <source>
        <strain evidence="3">MSW7</strain>
    </source>
</reference>
<keyword evidence="4" id="KW-1185">Reference proteome</keyword>
<proteinExistence type="predicted"/>
<comment type="caution">
    <text evidence="3">The sequence shown here is derived from an EMBL/GenBank/DDBJ whole genome shotgun (WGS) entry which is preliminary data.</text>
</comment>
<keyword evidence="1" id="KW-0288">FMN</keyword>
<dbReference type="Pfam" id="PF03358">
    <property type="entry name" value="FMN_red"/>
    <property type="match status" value="1"/>
</dbReference>
<evidence type="ECO:0000313" key="4">
    <source>
        <dbReference type="Proteomes" id="UP001139646"/>
    </source>
</evidence>
<keyword evidence="1" id="KW-0285">Flavoprotein</keyword>
<sequence length="95" mass="11159">MDSLLKTAIILGTARAEGNTHKLVKCYQAYQAADVFFLSDYAISMFDYEHRNQEDDFINLAKMLLHYDYLIFATPMYWYSMSGQMKVFLTVYPIF</sequence>
<accession>A0ABS9X240</accession>
<dbReference type="InterPro" id="IPR005025">
    <property type="entry name" value="FMN_Rdtase-like_dom"/>
</dbReference>
<evidence type="ECO:0000313" key="3">
    <source>
        <dbReference type="EMBL" id="MCI2283112.1"/>
    </source>
</evidence>
<evidence type="ECO:0000256" key="1">
    <source>
        <dbReference type="ARBA" id="ARBA00022643"/>
    </source>
</evidence>
<name>A0ABS9X240_9GAMM</name>
<dbReference type="EMBL" id="JAKKSL010000001">
    <property type="protein sequence ID" value="MCI2283112.1"/>
    <property type="molecule type" value="Genomic_DNA"/>
</dbReference>
<dbReference type="Proteomes" id="UP001139646">
    <property type="component" value="Unassembled WGS sequence"/>
</dbReference>
<gene>
    <name evidence="3" type="ORF">L3081_06505</name>
</gene>
<organism evidence="3 4">
    <name type="scientific">Colwellia maritima</name>
    <dbReference type="NCBI Taxonomy" id="2912588"/>
    <lineage>
        <taxon>Bacteria</taxon>
        <taxon>Pseudomonadati</taxon>
        <taxon>Pseudomonadota</taxon>
        <taxon>Gammaproteobacteria</taxon>
        <taxon>Alteromonadales</taxon>
        <taxon>Colwelliaceae</taxon>
        <taxon>Colwellia</taxon>
    </lineage>
</organism>
<evidence type="ECO:0000259" key="2">
    <source>
        <dbReference type="Pfam" id="PF03358"/>
    </source>
</evidence>
<feature type="domain" description="NADPH-dependent FMN reductase-like" evidence="2">
    <location>
        <begin position="6"/>
        <end position="89"/>
    </location>
</feature>